<proteinExistence type="predicted"/>
<protein>
    <recommendedName>
        <fullName evidence="3">Neuromedin U</fullName>
    </recommendedName>
</protein>
<organism evidence="1 2">
    <name type="scientific">Flammeovirga pacifica</name>
    <dbReference type="NCBI Taxonomy" id="915059"/>
    <lineage>
        <taxon>Bacteria</taxon>
        <taxon>Pseudomonadati</taxon>
        <taxon>Bacteroidota</taxon>
        <taxon>Cytophagia</taxon>
        <taxon>Cytophagales</taxon>
        <taxon>Flammeovirgaceae</taxon>
        <taxon>Flammeovirga</taxon>
    </lineage>
</organism>
<gene>
    <name evidence="1" type="ORF">NH26_14435</name>
</gene>
<keyword evidence="2" id="KW-1185">Reference proteome</keyword>
<reference evidence="1 2" key="1">
    <citation type="journal article" date="2012" name="Int. J. Syst. Evol. Microbiol.">
        <title>Flammeovirga pacifica sp. nov., isolated from deep-sea sediment.</title>
        <authorList>
            <person name="Xu H."/>
            <person name="Fu Y."/>
            <person name="Yang N."/>
            <person name="Ding Z."/>
            <person name="Lai Q."/>
            <person name="Zeng R."/>
        </authorList>
    </citation>
    <scope>NUCLEOTIDE SEQUENCE [LARGE SCALE GENOMIC DNA]</scope>
    <source>
        <strain evidence="2">DSM 24597 / LMG 26175 / WPAGA1</strain>
    </source>
</reference>
<evidence type="ECO:0000313" key="1">
    <source>
        <dbReference type="EMBL" id="OHX67456.1"/>
    </source>
</evidence>
<sequence>MLLAVSALAYSQNKADEIAQKLQNPLSNISALPIQSNFGMNPDNTMSYGLSFQPIHATSYDKFNIIHRAVIGVNYMPGMDAGPELGKIDGQWGLTDINYSFLFSPKTVKKVAWGVGPSINLPTATNDFLGSGQWSGGLSAVVVYQTGKWTFDGVVRQTWSFAGDNSRIGVNQMVLQPLIAYSLGNGWVVNTFPTIMANWDHEKGQQWTVPVGAGLTKVVFMGKMPVAVGAQYYKYVVRPDLAPTQEFRLMANFIFSK</sequence>
<evidence type="ECO:0008006" key="3">
    <source>
        <dbReference type="Google" id="ProtNLM"/>
    </source>
</evidence>
<dbReference type="EMBL" id="JRYR02000001">
    <property type="protein sequence ID" value="OHX67456.1"/>
    <property type="molecule type" value="Genomic_DNA"/>
</dbReference>
<dbReference type="AlphaFoldDB" id="A0A1S1Z2F5"/>
<dbReference type="Proteomes" id="UP000179797">
    <property type="component" value="Unassembled WGS sequence"/>
</dbReference>
<evidence type="ECO:0000313" key="2">
    <source>
        <dbReference type="Proteomes" id="UP000179797"/>
    </source>
</evidence>
<name>A0A1S1Z2F5_FLAPC</name>
<dbReference type="STRING" id="915059.NH26_14435"/>
<comment type="caution">
    <text evidence="1">The sequence shown here is derived from an EMBL/GenBank/DDBJ whole genome shotgun (WGS) entry which is preliminary data.</text>
</comment>
<accession>A0A1S1Z2F5</accession>